<keyword evidence="3" id="KW-0378">Hydrolase</keyword>
<organism evidence="3 5">
    <name type="scientific">Cucumis melo var. makuwa</name>
    <name type="common">Oriental melon</name>
    <dbReference type="NCBI Taxonomy" id="1194695"/>
    <lineage>
        <taxon>Eukaryota</taxon>
        <taxon>Viridiplantae</taxon>
        <taxon>Streptophyta</taxon>
        <taxon>Embryophyta</taxon>
        <taxon>Tracheophyta</taxon>
        <taxon>Spermatophyta</taxon>
        <taxon>Magnoliopsida</taxon>
        <taxon>eudicotyledons</taxon>
        <taxon>Gunneridae</taxon>
        <taxon>Pentapetalae</taxon>
        <taxon>rosids</taxon>
        <taxon>fabids</taxon>
        <taxon>Cucurbitales</taxon>
        <taxon>Cucurbitaceae</taxon>
        <taxon>Benincaseae</taxon>
        <taxon>Cucumis</taxon>
    </lineage>
</organism>
<evidence type="ECO:0000313" key="2">
    <source>
        <dbReference type="EMBL" id="KAA0056185.1"/>
    </source>
</evidence>
<dbReference type="Proteomes" id="UP000321947">
    <property type="component" value="Unassembled WGS sequence"/>
</dbReference>
<keyword evidence="3" id="KW-0645">Protease</keyword>
<feature type="region of interest" description="Disordered" evidence="1">
    <location>
        <begin position="346"/>
        <end position="380"/>
    </location>
</feature>
<evidence type="ECO:0000313" key="5">
    <source>
        <dbReference type="Proteomes" id="UP000321947"/>
    </source>
</evidence>
<dbReference type="AlphaFoldDB" id="A0A5D3BQG8"/>
<dbReference type="GO" id="GO:0008233">
    <property type="term" value="F:peptidase activity"/>
    <property type="evidence" value="ECO:0007669"/>
    <property type="project" value="UniProtKB-KW"/>
</dbReference>
<name>A0A5D3BQG8_CUCMM</name>
<evidence type="ECO:0000313" key="3">
    <source>
        <dbReference type="EMBL" id="TYK01414.1"/>
    </source>
</evidence>
<dbReference type="Proteomes" id="UP000321393">
    <property type="component" value="Unassembled WGS sequence"/>
</dbReference>
<dbReference type="GO" id="GO:0006508">
    <property type="term" value="P:proteolysis"/>
    <property type="evidence" value="ECO:0007669"/>
    <property type="project" value="UniProtKB-KW"/>
</dbReference>
<evidence type="ECO:0000256" key="1">
    <source>
        <dbReference type="SAM" id="MobiDB-lite"/>
    </source>
</evidence>
<dbReference type="EMBL" id="SSTE01008153">
    <property type="protein sequence ID" value="KAA0056185.1"/>
    <property type="molecule type" value="Genomic_DNA"/>
</dbReference>
<sequence length="418" mass="45128">MKKIGQLVFTRIQEVSGFSCISECNGGVGISIWESDLHVFSAPPIPFLLHQRLPHARPPPPSPNLLSSTRAGRHPFSPSPSLCGGTVSVSVIGNLTTPVFVYCGPSISEHPLGLTHPDAVVRPSSHRVCRRPVALRRVEAEPVVGLLQVAKRSYRRTPKTVARGCIGSRDLTLKFLGPTASSFGNSSLYSGGSVERGLDRGHNQVSGKSFPTTRPPIEAENVVIHKGLHVSNVTASCSLCAIGCKELFTEKHRCPDVRTVSPILIDKLTGSRDITMCTLRIGVSFGITRLICAYVGSTRLICASLGITRLIGVSLRISRLIRASFGITRLMCAFYGTTRLLCKGTARGRPTRGRKDAEMPPRRGARRGGRGGRGRGVGRVQPEVQPVAQATDPTAPVTHGDLAAMEQRLRDLIMQMRE</sequence>
<accession>A0A5D3BQG8</accession>
<protein>
    <submittedName>
        <fullName evidence="3">Gag protease polyprotein</fullName>
    </submittedName>
</protein>
<feature type="region of interest" description="Disordered" evidence="1">
    <location>
        <begin position="58"/>
        <end position="78"/>
    </location>
</feature>
<reference evidence="4 5" key="1">
    <citation type="submission" date="2019-08" db="EMBL/GenBank/DDBJ databases">
        <title>Draft genome sequences of two oriental melons (Cucumis melo L. var makuwa).</title>
        <authorList>
            <person name="Kwon S.-Y."/>
        </authorList>
    </citation>
    <scope>NUCLEOTIDE SEQUENCE [LARGE SCALE GENOMIC DNA]</scope>
    <source>
        <strain evidence="5">cv. Chang Bougi</strain>
        <strain evidence="4">cv. SW 3</strain>
        <tissue evidence="3">Leaf</tissue>
    </source>
</reference>
<comment type="caution">
    <text evidence="3">The sequence shown here is derived from an EMBL/GenBank/DDBJ whole genome shotgun (WGS) entry which is preliminary data.</text>
</comment>
<evidence type="ECO:0000313" key="4">
    <source>
        <dbReference type="Proteomes" id="UP000321393"/>
    </source>
</evidence>
<feature type="compositionally biased region" description="Basic residues" evidence="1">
    <location>
        <begin position="363"/>
        <end position="373"/>
    </location>
</feature>
<dbReference type="EMBL" id="SSTD01016203">
    <property type="protein sequence ID" value="TYK01414.1"/>
    <property type="molecule type" value="Genomic_DNA"/>
</dbReference>
<gene>
    <name evidence="3" type="ORF">E5676_scaffold904G00010</name>
    <name evidence="2" type="ORF">E6C27_scaffold431G00110</name>
</gene>
<dbReference type="OrthoDB" id="10071118at2759"/>
<proteinExistence type="predicted"/>